<name>A0ABV2UAP1_9ACTN</name>
<evidence type="ECO:0000256" key="3">
    <source>
        <dbReference type="ARBA" id="ARBA00022801"/>
    </source>
</evidence>
<dbReference type="InterPro" id="IPR002477">
    <property type="entry name" value="Peptidoglycan-bd-like"/>
</dbReference>
<dbReference type="InterPro" id="IPR038765">
    <property type="entry name" value="Papain-like_cys_pep_sf"/>
</dbReference>
<evidence type="ECO:0000256" key="2">
    <source>
        <dbReference type="ARBA" id="ARBA00022670"/>
    </source>
</evidence>
<keyword evidence="4" id="KW-0788">Thiol protease</keyword>
<reference evidence="7 8" key="1">
    <citation type="submission" date="2024-06" db="EMBL/GenBank/DDBJ databases">
        <title>The Natural Products Discovery Center: Release of the First 8490 Sequenced Strains for Exploring Actinobacteria Biosynthetic Diversity.</title>
        <authorList>
            <person name="Kalkreuter E."/>
            <person name="Kautsar S.A."/>
            <person name="Yang D."/>
            <person name="Bader C.D."/>
            <person name="Teijaro C.N."/>
            <person name="Fluegel L."/>
            <person name="Davis C.M."/>
            <person name="Simpson J.R."/>
            <person name="Lauterbach L."/>
            <person name="Steele A.D."/>
            <person name="Gui C."/>
            <person name="Meng S."/>
            <person name="Li G."/>
            <person name="Viehrig K."/>
            <person name="Ye F."/>
            <person name="Su P."/>
            <person name="Kiefer A.F."/>
            <person name="Nichols A."/>
            <person name="Cepeda A.J."/>
            <person name="Yan W."/>
            <person name="Fan B."/>
            <person name="Jiang Y."/>
            <person name="Adhikari A."/>
            <person name="Zheng C.-J."/>
            <person name="Schuster L."/>
            <person name="Cowan T.M."/>
            <person name="Smanski M.J."/>
            <person name="Chevrette M.G."/>
            <person name="De Carvalho L.P.S."/>
            <person name="Shen B."/>
        </authorList>
    </citation>
    <scope>NUCLEOTIDE SEQUENCE [LARGE SCALE GENOMIC DNA]</scope>
    <source>
        <strain evidence="7 8">NPDC005137</strain>
    </source>
</reference>
<dbReference type="SUPFAM" id="SSF54001">
    <property type="entry name" value="Cysteine proteinases"/>
    <property type="match status" value="1"/>
</dbReference>
<evidence type="ECO:0000313" key="7">
    <source>
        <dbReference type="EMBL" id="MET8434509.1"/>
    </source>
</evidence>
<dbReference type="EMBL" id="JBEXIP010000012">
    <property type="protein sequence ID" value="MET8434509.1"/>
    <property type="molecule type" value="Genomic_DNA"/>
</dbReference>
<comment type="caution">
    <text evidence="7">The sequence shown here is derived from an EMBL/GenBank/DDBJ whole genome shotgun (WGS) entry which is preliminary data.</text>
</comment>
<keyword evidence="2" id="KW-0645">Protease</keyword>
<dbReference type="PROSITE" id="PS51935">
    <property type="entry name" value="NLPC_P60"/>
    <property type="match status" value="1"/>
</dbReference>
<proteinExistence type="inferred from homology"/>
<dbReference type="InterPro" id="IPR036366">
    <property type="entry name" value="PGBDSf"/>
</dbReference>
<evidence type="ECO:0000259" key="6">
    <source>
        <dbReference type="PROSITE" id="PS51935"/>
    </source>
</evidence>
<protein>
    <submittedName>
        <fullName evidence="7">Peptidoglycan-binding protein</fullName>
    </submittedName>
</protein>
<dbReference type="PANTHER" id="PTHR47359:SF3">
    <property type="entry name" value="NLP_P60 DOMAIN-CONTAINING PROTEIN-RELATED"/>
    <property type="match status" value="1"/>
</dbReference>
<dbReference type="Pfam" id="PF01471">
    <property type="entry name" value="PG_binding_1"/>
    <property type="match status" value="2"/>
</dbReference>
<keyword evidence="8" id="KW-1185">Reference proteome</keyword>
<dbReference type="InterPro" id="IPR051794">
    <property type="entry name" value="PG_Endopeptidase_C40"/>
</dbReference>
<organism evidence="7 8">
    <name type="scientific">Streptomyces sp. 900116325</name>
    <dbReference type="NCBI Taxonomy" id="3154295"/>
    <lineage>
        <taxon>Bacteria</taxon>
        <taxon>Bacillati</taxon>
        <taxon>Actinomycetota</taxon>
        <taxon>Actinomycetes</taxon>
        <taxon>Kitasatosporales</taxon>
        <taxon>Streptomycetaceae</taxon>
        <taxon>Streptomyces</taxon>
    </lineage>
</organism>
<accession>A0ABV2UAP1</accession>
<keyword evidence="3" id="KW-0378">Hydrolase</keyword>
<dbReference type="RefSeq" id="WP_356673672.1">
    <property type="nucleotide sequence ID" value="NZ_JBEXEF010000126.1"/>
</dbReference>
<dbReference type="InterPro" id="IPR036365">
    <property type="entry name" value="PGBD-like_sf"/>
</dbReference>
<dbReference type="PANTHER" id="PTHR47359">
    <property type="entry name" value="PEPTIDOGLYCAN DL-ENDOPEPTIDASE CWLO"/>
    <property type="match status" value="1"/>
</dbReference>
<keyword evidence="5" id="KW-0732">Signal</keyword>
<evidence type="ECO:0000313" key="8">
    <source>
        <dbReference type="Proteomes" id="UP001550044"/>
    </source>
</evidence>
<dbReference type="InterPro" id="IPR000064">
    <property type="entry name" value="NLP_P60_dom"/>
</dbReference>
<gene>
    <name evidence="7" type="ORF">ABZV61_17240</name>
</gene>
<dbReference type="SUPFAM" id="SSF47090">
    <property type="entry name" value="PGBD-like"/>
    <property type="match status" value="2"/>
</dbReference>
<evidence type="ECO:0000256" key="4">
    <source>
        <dbReference type="ARBA" id="ARBA00022807"/>
    </source>
</evidence>
<dbReference type="Gene3D" id="1.10.101.10">
    <property type="entry name" value="PGBD-like superfamily/PGBD"/>
    <property type="match status" value="2"/>
</dbReference>
<dbReference type="Gene3D" id="3.90.1720.10">
    <property type="entry name" value="endopeptidase domain like (from Nostoc punctiforme)"/>
    <property type="match status" value="1"/>
</dbReference>
<dbReference type="Proteomes" id="UP001550044">
    <property type="component" value="Unassembled WGS sequence"/>
</dbReference>
<evidence type="ECO:0000256" key="5">
    <source>
        <dbReference type="SAM" id="SignalP"/>
    </source>
</evidence>
<evidence type="ECO:0000256" key="1">
    <source>
        <dbReference type="ARBA" id="ARBA00007074"/>
    </source>
</evidence>
<feature type="signal peptide" evidence="5">
    <location>
        <begin position="1"/>
        <end position="33"/>
    </location>
</feature>
<feature type="domain" description="NlpC/P60" evidence="6">
    <location>
        <begin position="205"/>
        <end position="359"/>
    </location>
</feature>
<feature type="chain" id="PRO_5047458404" evidence="5">
    <location>
        <begin position="34"/>
        <end position="359"/>
    </location>
</feature>
<comment type="similarity">
    <text evidence="1">Belongs to the peptidase C40 family.</text>
</comment>
<dbReference type="Pfam" id="PF00877">
    <property type="entry name" value="NLPC_P60"/>
    <property type="match status" value="1"/>
</dbReference>
<sequence length="359" mass="36957">MPAYGNLRRAGRGLAVAAAAGLLALSTAMPAAAATIPARTNLLSSDCPSTVKQGQFSGCVTELQTLLDFGGASLTVDGDFGPATTAAVQAYQTSKGLTSDGLVGPATKSALYYEDPAVAIDLRTLRCPVDLEPNENDGCVTELQNKLNAHGASLTVDHVLGTGTTSAVRTYQSSVGLPATGVVNPATKAELYGDPAPQQPADLGSGRYAAVVDFGEQATGQNIQYVWGGGHETDFGPSIGICDDYGGSITPCPADKEVGLDCSGFARWLYWRAGAGDIGQTTKDQVVNPRFTKVTAATAIPGDLVFFGGSAATVHHVGVYTGTVNGVAMMVNAPQTASYVRDDTIASHSDLLGYYHLSS</sequence>